<reference evidence="2 3" key="1">
    <citation type="journal article" date="2019" name="Int. J. Syst. Evol. Microbiol.">
        <title>The Global Catalogue of Microorganisms (GCM) 10K type strain sequencing project: providing services to taxonomists for standard genome sequencing and annotation.</title>
        <authorList>
            <consortium name="The Broad Institute Genomics Platform"/>
            <consortium name="The Broad Institute Genome Sequencing Center for Infectious Disease"/>
            <person name="Wu L."/>
            <person name="Ma J."/>
        </authorList>
    </citation>
    <scope>NUCLEOTIDE SEQUENCE [LARGE SCALE GENOMIC DNA]</scope>
    <source>
        <strain evidence="2 3">JCM 14969</strain>
    </source>
</reference>
<evidence type="ECO:0000313" key="2">
    <source>
        <dbReference type="EMBL" id="GAA1603407.1"/>
    </source>
</evidence>
<sequence length="180" mass="19637">MAHKAGLELVEQPDEEAAAAVERLQQELLTRPEDNDLRTQLAWAIRRLTEESLAVTVYEVRVIASDRQRRMAREASARILELAPWDGDLRAFATNLSDEVERGGRWTWESKALAQTLAACVAVIGLALVVAGGLVGSIPLIVTAALLSSAGLACVVLGFRREAWRITAREAEPLLERAGI</sequence>
<organism evidence="2 3">
    <name type="scientific">Kribbella sancticallisti</name>
    <dbReference type="NCBI Taxonomy" id="460087"/>
    <lineage>
        <taxon>Bacteria</taxon>
        <taxon>Bacillati</taxon>
        <taxon>Actinomycetota</taxon>
        <taxon>Actinomycetes</taxon>
        <taxon>Propionibacteriales</taxon>
        <taxon>Kribbellaceae</taxon>
        <taxon>Kribbella</taxon>
    </lineage>
</organism>
<dbReference type="Proteomes" id="UP001500393">
    <property type="component" value="Unassembled WGS sequence"/>
</dbReference>
<protein>
    <submittedName>
        <fullName evidence="2">Uncharacterized protein</fullName>
    </submittedName>
</protein>
<name>A0ABN2ECX3_9ACTN</name>
<feature type="transmembrane region" description="Helical" evidence="1">
    <location>
        <begin position="140"/>
        <end position="159"/>
    </location>
</feature>
<keyword evidence="1" id="KW-1133">Transmembrane helix</keyword>
<feature type="transmembrane region" description="Helical" evidence="1">
    <location>
        <begin position="112"/>
        <end position="134"/>
    </location>
</feature>
<gene>
    <name evidence="2" type="ORF">GCM10009789_66760</name>
</gene>
<keyword evidence="3" id="KW-1185">Reference proteome</keyword>
<proteinExistence type="predicted"/>
<keyword evidence="1" id="KW-0812">Transmembrane</keyword>
<evidence type="ECO:0000313" key="3">
    <source>
        <dbReference type="Proteomes" id="UP001500393"/>
    </source>
</evidence>
<accession>A0ABN2ECX3</accession>
<keyword evidence="1" id="KW-0472">Membrane</keyword>
<dbReference type="EMBL" id="BAAAOS010000053">
    <property type="protein sequence ID" value="GAA1603407.1"/>
    <property type="molecule type" value="Genomic_DNA"/>
</dbReference>
<evidence type="ECO:0000256" key="1">
    <source>
        <dbReference type="SAM" id="Phobius"/>
    </source>
</evidence>
<comment type="caution">
    <text evidence="2">The sequence shown here is derived from an EMBL/GenBank/DDBJ whole genome shotgun (WGS) entry which is preliminary data.</text>
</comment>